<evidence type="ECO:0000313" key="2">
    <source>
        <dbReference type="EMBL" id="CEA03467.1"/>
    </source>
</evidence>
<dbReference type="HOGENOM" id="CLU_218752_0_0_9"/>
<keyword evidence="1" id="KW-0812">Transmembrane</keyword>
<gene>
    <name evidence="2" type="ORF">BN1050_01577</name>
</gene>
<sequence length="31" mass="3608">MYKKQEKWLMIVCFVVASIMMLSIIGRIFAG</sequence>
<name>A0A078MDE5_9BACL</name>
<keyword evidence="1" id="KW-0472">Membrane</keyword>
<evidence type="ECO:0000256" key="1">
    <source>
        <dbReference type="SAM" id="Phobius"/>
    </source>
</evidence>
<evidence type="ECO:0008006" key="3">
    <source>
        <dbReference type="Google" id="ProtNLM"/>
    </source>
</evidence>
<accession>A0A078MDE5</accession>
<proteinExistence type="predicted"/>
<dbReference type="AlphaFoldDB" id="A0A078MDE5"/>
<feature type="transmembrane region" description="Helical" evidence="1">
    <location>
        <begin position="7"/>
        <end position="30"/>
    </location>
</feature>
<reference evidence="2" key="1">
    <citation type="submission" date="2014-07" db="EMBL/GenBank/DDBJ databases">
        <authorList>
            <person name="Urmite Genomes Urmite Genomes"/>
        </authorList>
    </citation>
    <scope>NUCLEOTIDE SEQUENCE</scope>
    <source>
        <strain evidence="2">13S34_air</strain>
    </source>
</reference>
<dbReference type="PATRIC" id="fig|1461583.4.peg.1516"/>
<keyword evidence="1" id="KW-1133">Transmembrane helix</keyword>
<protein>
    <recommendedName>
        <fullName evidence="3">DUF4044 domain-containing protein</fullName>
    </recommendedName>
</protein>
<organism evidence="2">
    <name type="scientific">Metalysinibacillus saudimassiliensis</name>
    <dbReference type="NCBI Taxonomy" id="1461583"/>
    <lineage>
        <taxon>Bacteria</taxon>
        <taxon>Bacillati</taxon>
        <taxon>Bacillota</taxon>
        <taxon>Bacilli</taxon>
        <taxon>Bacillales</taxon>
        <taxon>Caryophanaceae</taxon>
        <taxon>Metalysinibacillus</taxon>
    </lineage>
</organism>
<dbReference type="EMBL" id="LN483075">
    <property type="protein sequence ID" value="CEA03467.1"/>
    <property type="molecule type" value="Genomic_DNA"/>
</dbReference>